<dbReference type="PATRIC" id="fig|1166018.3.peg.3726"/>
<evidence type="ECO:0000256" key="5">
    <source>
        <dbReference type="ARBA" id="ARBA00022777"/>
    </source>
</evidence>
<organism evidence="10 11">
    <name type="scientific">Fibrella aestuarina BUZ 2</name>
    <dbReference type="NCBI Taxonomy" id="1166018"/>
    <lineage>
        <taxon>Bacteria</taxon>
        <taxon>Pseudomonadati</taxon>
        <taxon>Bacteroidota</taxon>
        <taxon>Cytophagia</taxon>
        <taxon>Cytophagales</taxon>
        <taxon>Spirosomataceae</taxon>
        <taxon>Fibrella</taxon>
    </lineage>
</organism>
<feature type="domain" description="Response regulatory" evidence="8">
    <location>
        <begin position="27"/>
        <end position="144"/>
    </location>
</feature>
<dbReference type="InterPro" id="IPR004358">
    <property type="entry name" value="Sig_transdc_His_kin-like_C"/>
</dbReference>
<keyword evidence="3 6" id="KW-0597">Phosphoprotein</keyword>
<evidence type="ECO:0000313" key="10">
    <source>
        <dbReference type="EMBL" id="CCG99990.1"/>
    </source>
</evidence>
<dbReference type="InterPro" id="IPR052162">
    <property type="entry name" value="Sensor_kinase/Photoreceptor"/>
</dbReference>
<dbReference type="InterPro" id="IPR003594">
    <property type="entry name" value="HATPase_dom"/>
</dbReference>
<evidence type="ECO:0000259" key="8">
    <source>
        <dbReference type="PROSITE" id="PS50110"/>
    </source>
</evidence>
<dbReference type="InterPro" id="IPR001789">
    <property type="entry name" value="Sig_transdc_resp-reg_receiver"/>
</dbReference>
<feature type="domain" description="PAC" evidence="9">
    <location>
        <begin position="241"/>
        <end position="293"/>
    </location>
</feature>
<dbReference type="PRINTS" id="PR00344">
    <property type="entry name" value="BCTRLSENSOR"/>
</dbReference>
<keyword evidence="11" id="KW-1185">Reference proteome</keyword>
<dbReference type="Proteomes" id="UP000011058">
    <property type="component" value="Chromosome"/>
</dbReference>
<evidence type="ECO:0000313" key="11">
    <source>
        <dbReference type="Proteomes" id="UP000011058"/>
    </source>
</evidence>
<dbReference type="EC" id="2.7.13.3" evidence="2"/>
<dbReference type="KEGG" id="fae:FAES_1981"/>
<dbReference type="SUPFAM" id="SSF55785">
    <property type="entry name" value="PYP-like sensor domain (PAS domain)"/>
    <property type="match status" value="1"/>
</dbReference>
<dbReference type="GO" id="GO:0000155">
    <property type="term" value="F:phosphorelay sensor kinase activity"/>
    <property type="evidence" value="ECO:0007669"/>
    <property type="project" value="InterPro"/>
</dbReference>
<dbReference type="Pfam" id="PF00512">
    <property type="entry name" value="HisKA"/>
    <property type="match status" value="1"/>
</dbReference>
<dbReference type="PANTHER" id="PTHR43304:SF1">
    <property type="entry name" value="PAC DOMAIN-CONTAINING PROTEIN"/>
    <property type="match status" value="1"/>
</dbReference>
<evidence type="ECO:0000259" key="7">
    <source>
        <dbReference type="PROSITE" id="PS50109"/>
    </source>
</evidence>
<evidence type="ECO:0000256" key="4">
    <source>
        <dbReference type="ARBA" id="ARBA00022679"/>
    </source>
</evidence>
<dbReference type="Gene3D" id="3.40.50.2300">
    <property type="match status" value="1"/>
</dbReference>
<accession>I0K787</accession>
<dbReference type="SMART" id="SM00448">
    <property type="entry name" value="REC"/>
    <property type="match status" value="1"/>
</dbReference>
<evidence type="ECO:0000259" key="9">
    <source>
        <dbReference type="PROSITE" id="PS50113"/>
    </source>
</evidence>
<dbReference type="PROSITE" id="PS50113">
    <property type="entry name" value="PAC"/>
    <property type="match status" value="1"/>
</dbReference>
<dbReference type="AlphaFoldDB" id="I0K787"/>
<evidence type="ECO:0000256" key="1">
    <source>
        <dbReference type="ARBA" id="ARBA00000085"/>
    </source>
</evidence>
<dbReference type="SMART" id="SM00388">
    <property type="entry name" value="HisKA"/>
    <property type="match status" value="1"/>
</dbReference>
<dbReference type="PANTHER" id="PTHR43304">
    <property type="entry name" value="PHYTOCHROME-LIKE PROTEIN CPH1"/>
    <property type="match status" value="1"/>
</dbReference>
<protein>
    <recommendedName>
        <fullName evidence="2">histidine kinase</fullName>
        <ecNumber evidence="2">2.7.13.3</ecNumber>
    </recommendedName>
</protein>
<evidence type="ECO:0000256" key="6">
    <source>
        <dbReference type="PROSITE-ProRule" id="PRU00169"/>
    </source>
</evidence>
<dbReference type="Pfam" id="PF00072">
    <property type="entry name" value="Response_reg"/>
    <property type="match status" value="1"/>
</dbReference>
<dbReference type="SUPFAM" id="SSF52172">
    <property type="entry name" value="CheY-like"/>
    <property type="match status" value="1"/>
</dbReference>
<dbReference type="eggNOG" id="COG3706">
    <property type="taxonomic scope" value="Bacteria"/>
</dbReference>
<dbReference type="Gene3D" id="3.30.565.10">
    <property type="entry name" value="Histidine kinase-like ATPase, C-terminal domain"/>
    <property type="match status" value="1"/>
</dbReference>
<keyword evidence="4" id="KW-0808">Transferase</keyword>
<gene>
    <name evidence="10" type="ORF">FAES_1981</name>
</gene>
<dbReference type="Gene3D" id="1.10.287.130">
    <property type="match status" value="1"/>
</dbReference>
<dbReference type="STRING" id="1166018.FAES_1981"/>
<proteinExistence type="predicted"/>
<name>I0K787_9BACT</name>
<dbReference type="Pfam" id="PF02518">
    <property type="entry name" value="HATPase_c"/>
    <property type="match status" value="1"/>
</dbReference>
<reference evidence="10 11" key="1">
    <citation type="journal article" date="2012" name="J. Bacteriol.">
        <title>Genome Sequence of Fibrella aestuarina BUZ 2T, a Filamentous Marine Bacterium.</title>
        <authorList>
            <person name="Filippini M."/>
            <person name="Qi W."/>
            <person name="Blom J."/>
            <person name="Goesmann A."/>
            <person name="Smits T.H."/>
            <person name="Bagheri H.C."/>
        </authorList>
    </citation>
    <scope>NUCLEOTIDE SEQUENCE [LARGE SCALE GENOMIC DNA]</scope>
    <source>
        <strain evidence="11">BUZ 2T</strain>
    </source>
</reference>
<dbReference type="SUPFAM" id="SSF55874">
    <property type="entry name" value="ATPase domain of HSP90 chaperone/DNA topoisomerase II/histidine kinase"/>
    <property type="match status" value="1"/>
</dbReference>
<evidence type="ECO:0000256" key="2">
    <source>
        <dbReference type="ARBA" id="ARBA00012438"/>
    </source>
</evidence>
<dbReference type="InterPro" id="IPR035965">
    <property type="entry name" value="PAS-like_dom_sf"/>
</dbReference>
<dbReference type="InterPro" id="IPR005467">
    <property type="entry name" value="His_kinase_dom"/>
</dbReference>
<dbReference type="HOGENOM" id="CLU_000445_114_72_10"/>
<feature type="modified residue" description="4-aspartylphosphate" evidence="6">
    <location>
        <position position="76"/>
    </location>
</feature>
<dbReference type="eggNOG" id="COG4251">
    <property type="taxonomic scope" value="Bacteria"/>
</dbReference>
<dbReference type="InterPro" id="IPR003661">
    <property type="entry name" value="HisK_dim/P_dom"/>
</dbReference>
<evidence type="ECO:0000256" key="3">
    <source>
        <dbReference type="ARBA" id="ARBA00022553"/>
    </source>
</evidence>
<feature type="domain" description="Histidine kinase" evidence="7">
    <location>
        <begin position="322"/>
        <end position="546"/>
    </location>
</feature>
<dbReference type="InterPro" id="IPR011006">
    <property type="entry name" value="CheY-like_superfamily"/>
</dbReference>
<dbReference type="PROSITE" id="PS50110">
    <property type="entry name" value="RESPONSE_REGULATORY"/>
    <property type="match status" value="1"/>
</dbReference>
<dbReference type="InterPro" id="IPR000700">
    <property type="entry name" value="PAS-assoc_C"/>
</dbReference>
<keyword evidence="5 10" id="KW-0418">Kinase</keyword>
<dbReference type="SMART" id="SM00387">
    <property type="entry name" value="HATPase_c"/>
    <property type="match status" value="1"/>
</dbReference>
<dbReference type="PROSITE" id="PS50109">
    <property type="entry name" value="HIS_KIN"/>
    <property type="match status" value="1"/>
</dbReference>
<dbReference type="CDD" id="cd00082">
    <property type="entry name" value="HisKA"/>
    <property type="match status" value="1"/>
</dbReference>
<sequence>MEGVCPSPSIFTKSLLNTIPTDKSFSMILIVDDRRENILPLKKILELHRFSVDTAESGEEALRKVLSTPYSVIILDVQMPDMDGFEVANAIAGFSKTRDTSIIFLSAVNTEKRFITRGYTAGGVDYLTKPFDPDILVLKVKTLQKLYEQQQELRATQESLRAEVAVRKQAQQALAAQVAQLQTLLASLPQIAFTTTASGQLEYVNEHWFRYATTATAFPETHPDDDPWHHWETALANGTELVREVRLKNRDTGTFQYHLLRVLPIRQAEAVTRWIGTFTDIHAQKQTAELLEQEVALRTHELRLKNGELERTNHELQQFTWVVSHDLKEPLRKIQLLNDTIKAIYLKDNPEAITYLDRSIRSSARMTNLINDLLAYAQLSVPEPFHPTDLNVVVDELLADYDDVITRKGATVSVGSLPVIDSIPTRIRQVLQNLLGNALKFARPGVPPHINISAERIATKAIDGQPTPDGPFCRLVVQDNGIGFDQKFADQIFIIFKRLHNQSSYEGTGIGLAIAKKNIDKHNGLISARSRAGEGASFIVVLPVSQPLPMSAGSST</sequence>
<dbReference type="Gene3D" id="3.30.450.20">
    <property type="entry name" value="PAS domain"/>
    <property type="match status" value="1"/>
</dbReference>
<dbReference type="SUPFAM" id="SSF47384">
    <property type="entry name" value="Homodimeric domain of signal transducing histidine kinase"/>
    <property type="match status" value="1"/>
</dbReference>
<dbReference type="InterPro" id="IPR036890">
    <property type="entry name" value="HATPase_C_sf"/>
</dbReference>
<dbReference type="EMBL" id="HE796683">
    <property type="protein sequence ID" value="CCG99990.1"/>
    <property type="molecule type" value="Genomic_DNA"/>
</dbReference>
<comment type="catalytic activity">
    <reaction evidence="1">
        <text>ATP + protein L-histidine = ADP + protein N-phospho-L-histidine.</text>
        <dbReference type="EC" id="2.7.13.3"/>
    </reaction>
</comment>
<dbReference type="InterPro" id="IPR036097">
    <property type="entry name" value="HisK_dim/P_sf"/>
</dbReference>